<dbReference type="AlphaFoldDB" id="E4RS58"/>
<dbReference type="Proteomes" id="UP000007435">
    <property type="component" value="Chromosome"/>
</dbReference>
<dbReference type="KEGG" id="lby:Lbys_0078"/>
<keyword evidence="2" id="KW-1185">Reference proteome</keyword>
<dbReference type="STRING" id="649349.Lbys_0078"/>
<reference key="1">
    <citation type="submission" date="2010-11" db="EMBL/GenBank/DDBJ databases">
        <title>The complete genome of Leadbetterella byssophila DSM 17132.</title>
        <authorList>
            <consortium name="US DOE Joint Genome Institute (JGI-PGF)"/>
            <person name="Lucas S."/>
            <person name="Copeland A."/>
            <person name="Lapidus A."/>
            <person name="Glavina del Rio T."/>
            <person name="Dalin E."/>
            <person name="Tice H."/>
            <person name="Bruce D."/>
            <person name="Goodwin L."/>
            <person name="Pitluck S."/>
            <person name="Kyrpides N."/>
            <person name="Mavromatis K."/>
            <person name="Ivanova N."/>
            <person name="Teshima H."/>
            <person name="Brettin T."/>
            <person name="Detter J.C."/>
            <person name="Han C."/>
            <person name="Tapia R."/>
            <person name="Land M."/>
            <person name="Hauser L."/>
            <person name="Markowitz V."/>
            <person name="Cheng J.-F."/>
            <person name="Hugenholtz P."/>
            <person name="Woyke T."/>
            <person name="Wu D."/>
            <person name="Tindall B."/>
            <person name="Pomrenke H.G."/>
            <person name="Brambilla E."/>
            <person name="Klenk H.-P."/>
            <person name="Eisen J.A."/>
        </authorList>
    </citation>
    <scope>NUCLEOTIDE SEQUENCE [LARGE SCALE GENOMIC DNA]</scope>
    <source>
        <strain>DSM 17132</strain>
    </source>
</reference>
<proteinExistence type="predicted"/>
<dbReference type="EMBL" id="CP002305">
    <property type="protein sequence ID" value="ADQ15874.1"/>
    <property type="molecule type" value="Genomic_DNA"/>
</dbReference>
<evidence type="ECO:0000313" key="2">
    <source>
        <dbReference type="Proteomes" id="UP000007435"/>
    </source>
</evidence>
<accession>E4RS58</accession>
<sequence length="71" mass="8008">MFKSLQIRKTNPYFCSSGSNNNKLIDMEPVVKKRYTKPVLLKHGMLRKLTLKSGSAVDFTEPSSSDWGGED</sequence>
<gene>
    <name evidence="1" type="ordered locus">Lbys_0078</name>
</gene>
<evidence type="ECO:0000313" key="1">
    <source>
        <dbReference type="EMBL" id="ADQ15874.1"/>
    </source>
</evidence>
<dbReference type="HOGENOM" id="CLU_2735017_0_0_10"/>
<name>E4RS58_LEAB4</name>
<organism evidence="1 2">
    <name type="scientific">Leadbetterella byssophila (strain DSM 17132 / JCM 16389 / KACC 11308 / NBRC 106382 / 4M15)</name>
    <dbReference type="NCBI Taxonomy" id="649349"/>
    <lineage>
        <taxon>Bacteria</taxon>
        <taxon>Pseudomonadati</taxon>
        <taxon>Bacteroidota</taxon>
        <taxon>Cytophagia</taxon>
        <taxon>Cytophagales</taxon>
        <taxon>Leadbetterellaceae</taxon>
        <taxon>Leadbetterella</taxon>
    </lineage>
</organism>
<protein>
    <submittedName>
        <fullName evidence="1">Uncharacterized protein</fullName>
    </submittedName>
</protein>
<reference evidence="1 2" key="2">
    <citation type="journal article" date="2011" name="Stand. Genomic Sci.">
        <title>Complete genome sequence of Leadbetterella byssophila type strain (4M15).</title>
        <authorList>
            <person name="Abt B."/>
            <person name="Teshima H."/>
            <person name="Lucas S."/>
            <person name="Lapidus A."/>
            <person name="Del Rio T.G."/>
            <person name="Nolan M."/>
            <person name="Tice H."/>
            <person name="Cheng J.F."/>
            <person name="Pitluck S."/>
            <person name="Liolios K."/>
            <person name="Pagani I."/>
            <person name="Ivanova N."/>
            <person name="Mavromatis K."/>
            <person name="Pati A."/>
            <person name="Tapia R."/>
            <person name="Han C."/>
            <person name="Goodwin L."/>
            <person name="Chen A."/>
            <person name="Palaniappan K."/>
            <person name="Land M."/>
            <person name="Hauser L."/>
            <person name="Chang Y.J."/>
            <person name="Jeffries C.D."/>
            <person name="Rohde M."/>
            <person name="Goker M."/>
            <person name="Tindall B.J."/>
            <person name="Detter J.C."/>
            <person name="Woyke T."/>
            <person name="Bristow J."/>
            <person name="Eisen J.A."/>
            <person name="Markowitz V."/>
            <person name="Hugenholtz P."/>
            <person name="Klenk H.P."/>
            <person name="Kyrpides N.C."/>
        </authorList>
    </citation>
    <scope>NUCLEOTIDE SEQUENCE [LARGE SCALE GENOMIC DNA]</scope>
    <source>
        <strain evidence="2">DSM 17132 / JCM 16389 / KACC 11308 / NBRC 106382 / 4M15</strain>
    </source>
</reference>